<keyword evidence="10 13" id="KW-0408">Iron</keyword>
<evidence type="ECO:0000256" key="15">
    <source>
        <dbReference type="SAM" id="Phobius"/>
    </source>
</evidence>
<keyword evidence="8" id="KW-0492">Microsome</keyword>
<evidence type="ECO:0000256" key="3">
    <source>
        <dbReference type="ARBA" id="ARBA00004406"/>
    </source>
</evidence>
<dbReference type="GO" id="GO:0020037">
    <property type="term" value="F:heme binding"/>
    <property type="evidence" value="ECO:0007669"/>
    <property type="project" value="InterPro"/>
</dbReference>
<accession>A0A411K6X0</accession>
<dbReference type="GO" id="GO:0016705">
    <property type="term" value="F:oxidoreductase activity, acting on paired donors, with incorporation or reduction of molecular oxygen"/>
    <property type="evidence" value="ECO:0007669"/>
    <property type="project" value="InterPro"/>
</dbReference>
<organism evidence="16">
    <name type="scientific">Osmia rufa</name>
    <name type="common">Red mason bee</name>
    <dbReference type="NCBI Taxonomy" id="1437190"/>
    <lineage>
        <taxon>Eukaryota</taxon>
        <taxon>Metazoa</taxon>
        <taxon>Ecdysozoa</taxon>
        <taxon>Arthropoda</taxon>
        <taxon>Hexapoda</taxon>
        <taxon>Insecta</taxon>
        <taxon>Pterygota</taxon>
        <taxon>Neoptera</taxon>
        <taxon>Endopterygota</taxon>
        <taxon>Hymenoptera</taxon>
        <taxon>Apocrita</taxon>
        <taxon>Aculeata</taxon>
        <taxon>Apoidea</taxon>
        <taxon>Anthophila</taxon>
        <taxon>Megachilidae</taxon>
        <taxon>Megachilinae</taxon>
        <taxon>Osmia</taxon>
    </lineage>
</organism>
<evidence type="ECO:0000256" key="13">
    <source>
        <dbReference type="PIRSR" id="PIRSR602401-1"/>
    </source>
</evidence>
<dbReference type="SUPFAM" id="SSF48264">
    <property type="entry name" value="Cytochrome P450"/>
    <property type="match status" value="1"/>
</dbReference>
<name>A0A411K6X0_OSMRU</name>
<evidence type="ECO:0000256" key="10">
    <source>
        <dbReference type="ARBA" id="ARBA00023004"/>
    </source>
</evidence>
<dbReference type="EMBL" id="MH500614">
    <property type="protein sequence ID" value="QBC73089.1"/>
    <property type="molecule type" value="mRNA"/>
</dbReference>
<dbReference type="GO" id="GO:0004497">
    <property type="term" value="F:monooxygenase activity"/>
    <property type="evidence" value="ECO:0007669"/>
    <property type="project" value="UniProtKB-KW"/>
</dbReference>
<dbReference type="PRINTS" id="PR00463">
    <property type="entry name" value="EP450I"/>
</dbReference>
<dbReference type="PANTHER" id="PTHR24292:SF54">
    <property type="entry name" value="CYP9F3-RELATED"/>
    <property type="match status" value="1"/>
</dbReference>
<dbReference type="FunFam" id="1.10.630.10:FF:000042">
    <property type="entry name" value="Cytochrome P450"/>
    <property type="match status" value="1"/>
</dbReference>
<keyword evidence="15" id="KW-1133">Transmembrane helix</keyword>
<evidence type="ECO:0000256" key="14">
    <source>
        <dbReference type="RuleBase" id="RU000461"/>
    </source>
</evidence>
<keyword evidence="9 14" id="KW-0560">Oxidoreductase</keyword>
<dbReference type="PROSITE" id="PS00086">
    <property type="entry name" value="CYTOCHROME_P450"/>
    <property type="match status" value="1"/>
</dbReference>
<evidence type="ECO:0000256" key="6">
    <source>
        <dbReference type="ARBA" id="ARBA00022723"/>
    </source>
</evidence>
<keyword evidence="11 14" id="KW-0503">Monooxygenase</keyword>
<dbReference type="InterPro" id="IPR050476">
    <property type="entry name" value="Insect_CytP450_Detox"/>
</dbReference>
<dbReference type="InterPro" id="IPR002401">
    <property type="entry name" value="Cyt_P450_E_grp-I"/>
</dbReference>
<dbReference type="Gene3D" id="1.10.630.10">
    <property type="entry name" value="Cytochrome P450"/>
    <property type="match status" value="1"/>
</dbReference>
<keyword evidence="12 15" id="KW-0472">Membrane</keyword>
<feature type="transmembrane region" description="Helical" evidence="15">
    <location>
        <begin position="7"/>
        <end position="29"/>
    </location>
</feature>
<reference evidence="16" key="1">
    <citation type="journal article" date="2019" name="PLoS Genet.">
        <title>Genomic insights into neonicotinoid sensitivity in the solitary bee Osmia bicornis.</title>
        <authorList>
            <person name="Beadle K."/>
            <person name="Singh K.S."/>
            <person name="Troczka B.J."/>
            <person name="Randall E."/>
            <person name="Zaworra M."/>
            <person name="Zimmer C.T."/>
            <person name="Hayward A."/>
            <person name="Reid R."/>
            <person name="Kor L."/>
            <person name="Kohler M."/>
            <person name="Buer B."/>
            <person name="Nelson D.R."/>
            <person name="Williamson M.S."/>
            <person name="Davies T.G."/>
            <person name="Field L.M."/>
            <person name="Nauen R."/>
            <person name="Bass C."/>
        </authorList>
    </citation>
    <scope>NUCLEOTIDE SEQUENCE</scope>
</reference>
<evidence type="ECO:0000256" key="12">
    <source>
        <dbReference type="ARBA" id="ARBA00023136"/>
    </source>
</evidence>
<evidence type="ECO:0000313" key="16">
    <source>
        <dbReference type="EMBL" id="QBC73089.1"/>
    </source>
</evidence>
<evidence type="ECO:0000256" key="5">
    <source>
        <dbReference type="ARBA" id="ARBA00022617"/>
    </source>
</evidence>
<evidence type="ECO:0000256" key="11">
    <source>
        <dbReference type="ARBA" id="ARBA00023033"/>
    </source>
</evidence>
<evidence type="ECO:0000256" key="4">
    <source>
        <dbReference type="ARBA" id="ARBA00010617"/>
    </source>
</evidence>
<keyword evidence="5 13" id="KW-0349">Heme</keyword>
<sequence length="501" mass="58297">MATYLEISCGFIAVFLALYYYFTSTFNYWKKRGIKGPEPIPVFGNIMAPMLAKQSLADFLTNLYKKYKNEPMIGIFARREPILIILGPDIIKDVLIKDFSKFANRGFKIHEIAEPLSQHLFFLEVERWRPLRTQLSPVFTSSKLKGIFSLILDCAKHLEKYMDTLVQKGEPIEIREVAAQYTTDVIGSCAFGIEMNSMSESESEFRKIGREIFATNLTTFLKFKMKEWMPQLYNLLGYVLPKDKTMAFIERITISTMKYRKHNNIVRSDFINTLLELQKHPERVSGIQLTDTLLAAQAFVFFAAGFETSSTTIANAIYELAQNQEIQDKLREEIKEFDAKNNGEWKYETVKQMKYLDKVFRETLRKYPPLSFLSRKATENYTFENPKLTVLKDAKVWIPLFSIHRDPEVYPYPDKFDPERFSEDAVKVRHPMHYLPFGDGPRNCIGARFAIYQSKIGIITILRNFKCDILEKTEIPYEFDPVAFIMCPKNGLYIKITKLES</sequence>
<keyword evidence="6 13" id="KW-0479">Metal-binding</keyword>
<dbReference type="GO" id="GO:0005506">
    <property type="term" value="F:iron ion binding"/>
    <property type="evidence" value="ECO:0007669"/>
    <property type="project" value="InterPro"/>
</dbReference>
<dbReference type="CDD" id="cd11056">
    <property type="entry name" value="CYP6-like"/>
    <property type="match status" value="1"/>
</dbReference>
<evidence type="ECO:0000256" key="7">
    <source>
        <dbReference type="ARBA" id="ARBA00022824"/>
    </source>
</evidence>
<comment type="subcellular location">
    <subcellularLocation>
        <location evidence="3">Endoplasmic reticulum membrane</location>
        <topology evidence="3">Peripheral membrane protein</topology>
    </subcellularLocation>
    <subcellularLocation>
        <location evidence="2">Microsome membrane</location>
        <topology evidence="2">Peripheral membrane protein</topology>
    </subcellularLocation>
</comment>
<evidence type="ECO:0000256" key="9">
    <source>
        <dbReference type="ARBA" id="ARBA00023002"/>
    </source>
</evidence>
<dbReference type="AlphaFoldDB" id="A0A411K6X0"/>
<feature type="binding site" description="axial binding residue" evidence="13">
    <location>
        <position position="444"/>
    </location>
    <ligand>
        <name>heme</name>
        <dbReference type="ChEBI" id="CHEBI:30413"/>
    </ligand>
    <ligandPart>
        <name>Fe</name>
        <dbReference type="ChEBI" id="CHEBI:18248"/>
    </ligandPart>
</feature>
<dbReference type="GO" id="GO:0005789">
    <property type="term" value="C:endoplasmic reticulum membrane"/>
    <property type="evidence" value="ECO:0007669"/>
    <property type="project" value="UniProtKB-SubCell"/>
</dbReference>
<evidence type="ECO:0000256" key="1">
    <source>
        <dbReference type="ARBA" id="ARBA00001971"/>
    </source>
</evidence>
<keyword evidence="7" id="KW-0256">Endoplasmic reticulum</keyword>
<comment type="cofactor">
    <cofactor evidence="1 13">
        <name>heme</name>
        <dbReference type="ChEBI" id="CHEBI:30413"/>
    </cofactor>
</comment>
<dbReference type="InterPro" id="IPR001128">
    <property type="entry name" value="Cyt_P450"/>
</dbReference>
<comment type="similarity">
    <text evidence="4 14">Belongs to the cytochrome P450 family.</text>
</comment>
<dbReference type="PRINTS" id="PR00385">
    <property type="entry name" value="P450"/>
</dbReference>
<evidence type="ECO:0000256" key="8">
    <source>
        <dbReference type="ARBA" id="ARBA00022848"/>
    </source>
</evidence>
<dbReference type="PANTHER" id="PTHR24292">
    <property type="entry name" value="CYTOCHROME P450"/>
    <property type="match status" value="1"/>
</dbReference>
<dbReference type="InterPro" id="IPR036396">
    <property type="entry name" value="Cyt_P450_sf"/>
</dbReference>
<dbReference type="InterPro" id="IPR017972">
    <property type="entry name" value="Cyt_P450_CS"/>
</dbReference>
<dbReference type="Pfam" id="PF00067">
    <property type="entry name" value="p450"/>
    <property type="match status" value="1"/>
</dbReference>
<proteinExistence type="evidence at transcript level"/>
<evidence type="ECO:0000256" key="2">
    <source>
        <dbReference type="ARBA" id="ARBA00004174"/>
    </source>
</evidence>
<protein>
    <submittedName>
        <fullName evidence="16">Cytochrome P450 mono-oxygenase</fullName>
    </submittedName>
</protein>
<keyword evidence="15" id="KW-0812">Transmembrane</keyword>
<gene>
    <name evidence="16" type="primary">CYP6AS126</name>
</gene>